<dbReference type="SUPFAM" id="SSF88713">
    <property type="entry name" value="Glycoside hydrolase/deacetylase"/>
    <property type="match status" value="1"/>
</dbReference>
<accession>A0A345ZTD7</accession>
<dbReference type="OrthoDB" id="9787041at2"/>
<dbReference type="Gene3D" id="3.20.20.370">
    <property type="entry name" value="Glycoside hydrolase/deacetylase"/>
    <property type="match status" value="1"/>
</dbReference>
<evidence type="ECO:0000256" key="2">
    <source>
        <dbReference type="ARBA" id="ARBA00010973"/>
    </source>
</evidence>
<feature type="domain" description="NodB homology" evidence="5">
    <location>
        <begin position="48"/>
        <end position="265"/>
    </location>
</feature>
<dbReference type="InterPro" id="IPR011330">
    <property type="entry name" value="Glyco_hydro/deAcase_b/a-brl"/>
</dbReference>
<dbReference type="GO" id="GO:0005975">
    <property type="term" value="P:carbohydrate metabolic process"/>
    <property type="evidence" value="ECO:0007669"/>
    <property type="project" value="InterPro"/>
</dbReference>
<dbReference type="PANTHER" id="PTHR43123:SF4">
    <property type="entry name" value="POLYSACCHARIDE DEACETYLASE"/>
    <property type="match status" value="1"/>
</dbReference>
<evidence type="ECO:0000259" key="5">
    <source>
        <dbReference type="PROSITE" id="PS51677"/>
    </source>
</evidence>
<comment type="function">
    <text evidence="1">Is involved in generating a small heat-stable compound (Nod), an acylated oligomer of N-acetylglucosamine, that stimulates mitosis in various plant protoplasts.</text>
</comment>
<dbReference type="Pfam" id="PF01522">
    <property type="entry name" value="Polysacc_deac_1"/>
    <property type="match status" value="1"/>
</dbReference>
<name>A0A345ZTD7_9HYPH</name>
<evidence type="ECO:0000256" key="1">
    <source>
        <dbReference type="ARBA" id="ARBA00003236"/>
    </source>
</evidence>
<dbReference type="InterPro" id="IPR002509">
    <property type="entry name" value="NODB_dom"/>
</dbReference>
<comment type="similarity">
    <text evidence="2">Belongs to the polysaccharide deacetylase family.</text>
</comment>
<dbReference type="EMBL" id="CP031417">
    <property type="protein sequence ID" value="AXK80184.1"/>
    <property type="molecule type" value="Genomic_DNA"/>
</dbReference>
<dbReference type="PANTHER" id="PTHR43123">
    <property type="entry name" value="POLYSACCHARIDE DEACETYLASE-RELATED"/>
    <property type="match status" value="1"/>
</dbReference>
<dbReference type="KEGG" id="ptaw:DW352_06415"/>
<dbReference type="GO" id="GO:0016810">
    <property type="term" value="F:hydrolase activity, acting on carbon-nitrogen (but not peptide) bonds"/>
    <property type="evidence" value="ECO:0007669"/>
    <property type="project" value="InterPro"/>
</dbReference>
<sequence length="281" mass="30819">MAQDALPFGWPDGRPLAISVSVMLEGWTDDAAPGIGPMGNPLRAGVYDTQAKSWSEYGAKTGAWRLLDVLADTKTQAVFYVSGILAERNPDLMKAIVQQGHIIAAHSWSQHIIPAYQSRQEELTDLKRCIDVLQKTSGMRPQGWISPRATPSLNTPELLAGEGMTWLADAFDRDLPYVVDTAKGPVVAIPFTMEVNDFPLCIRYGNEPDMFVRVLKSMLDGWSEIRSPAASLDITAHAHVFGRPAGAMAFKAAIKLAQESRYAWMTQHAHLTDLAMKNGKA</sequence>
<evidence type="ECO:0000256" key="3">
    <source>
        <dbReference type="ARBA" id="ARBA00020071"/>
    </source>
</evidence>
<dbReference type="RefSeq" id="WP_115689598.1">
    <property type="nucleotide sequence ID" value="NZ_CP031417.1"/>
</dbReference>
<reference evidence="6 7" key="1">
    <citation type="submission" date="2018-07" db="EMBL/GenBank/DDBJ databases">
        <authorList>
            <person name="Quirk P.G."/>
            <person name="Krulwich T.A."/>
        </authorList>
    </citation>
    <scope>NUCLEOTIDE SEQUENCE [LARGE SCALE GENOMIC DNA]</scope>
    <source>
        <strain evidence="6 7">CC-BB4</strain>
    </source>
</reference>
<protein>
    <recommendedName>
        <fullName evidence="3">Chitooligosaccharide deacetylase</fullName>
    </recommendedName>
    <alternativeName>
        <fullName evidence="4">Nodulation protein B</fullName>
    </alternativeName>
</protein>
<proteinExistence type="inferred from homology"/>
<keyword evidence="7" id="KW-1185">Reference proteome</keyword>
<evidence type="ECO:0000256" key="4">
    <source>
        <dbReference type="ARBA" id="ARBA00032976"/>
    </source>
</evidence>
<evidence type="ECO:0000313" key="6">
    <source>
        <dbReference type="EMBL" id="AXK80184.1"/>
    </source>
</evidence>
<dbReference type="PROSITE" id="PS51677">
    <property type="entry name" value="NODB"/>
    <property type="match status" value="1"/>
</dbReference>
<evidence type="ECO:0000313" key="7">
    <source>
        <dbReference type="Proteomes" id="UP000254889"/>
    </source>
</evidence>
<gene>
    <name evidence="6" type="ORF">DW352_06415</name>
</gene>
<dbReference type="Proteomes" id="UP000254889">
    <property type="component" value="Chromosome"/>
</dbReference>
<dbReference type="AlphaFoldDB" id="A0A345ZTD7"/>
<organism evidence="6 7">
    <name type="scientific">Pseudolabrys taiwanensis</name>
    <dbReference type="NCBI Taxonomy" id="331696"/>
    <lineage>
        <taxon>Bacteria</taxon>
        <taxon>Pseudomonadati</taxon>
        <taxon>Pseudomonadota</taxon>
        <taxon>Alphaproteobacteria</taxon>
        <taxon>Hyphomicrobiales</taxon>
        <taxon>Xanthobacteraceae</taxon>
        <taxon>Pseudolabrys</taxon>
    </lineage>
</organism>